<gene>
    <name evidence="2" type="primary">RvY_10479-1</name>
    <name evidence="2" type="synonym">RvY_10479.1</name>
    <name evidence="2" type="ORF">RvY_10479</name>
</gene>
<protein>
    <submittedName>
        <fullName evidence="2">Uncharacterized protein</fullName>
    </submittedName>
</protein>
<reference evidence="2 3" key="1">
    <citation type="journal article" date="2016" name="Nat. Commun.">
        <title>Extremotolerant tardigrade genome and improved radiotolerance of human cultured cells by tardigrade-unique protein.</title>
        <authorList>
            <person name="Hashimoto T."/>
            <person name="Horikawa D.D."/>
            <person name="Saito Y."/>
            <person name="Kuwahara H."/>
            <person name="Kozuka-Hata H."/>
            <person name="Shin-I T."/>
            <person name="Minakuchi Y."/>
            <person name="Ohishi K."/>
            <person name="Motoyama A."/>
            <person name="Aizu T."/>
            <person name="Enomoto A."/>
            <person name="Kondo K."/>
            <person name="Tanaka S."/>
            <person name="Hara Y."/>
            <person name="Koshikawa S."/>
            <person name="Sagara H."/>
            <person name="Miura T."/>
            <person name="Yokobori S."/>
            <person name="Miyagawa K."/>
            <person name="Suzuki Y."/>
            <person name="Kubo T."/>
            <person name="Oyama M."/>
            <person name="Kohara Y."/>
            <person name="Fujiyama A."/>
            <person name="Arakawa K."/>
            <person name="Katayama T."/>
            <person name="Toyoda A."/>
            <person name="Kunieda T."/>
        </authorList>
    </citation>
    <scope>NUCLEOTIDE SEQUENCE [LARGE SCALE GENOMIC DNA]</scope>
    <source>
        <strain evidence="2 3">YOKOZUNA-1</strain>
    </source>
</reference>
<proteinExistence type="predicted"/>
<feature type="signal peptide" evidence="1">
    <location>
        <begin position="1"/>
        <end position="16"/>
    </location>
</feature>
<keyword evidence="3" id="KW-1185">Reference proteome</keyword>
<dbReference type="OrthoDB" id="10365185at2759"/>
<accession>A0A1D1VEZ1</accession>
<sequence>MLRFLVACTLLSLVAADCTRVEYRLTNYKNPGGVLASGKKCDPGSRRRCDPVIKAAIDTTEPNAPWPGSKPVKQWTKVFEADEKDSAAVNKIVSKDVCTGTFRGANLRVSVDDNDFDHTTPIEQFECDSGREVFPSEGQSAWSTEKSCRAKNNPETVKLMYSSRAFDIPCSTCGQPIVDSPNPNMGRRTRY</sequence>
<evidence type="ECO:0000313" key="3">
    <source>
        <dbReference type="Proteomes" id="UP000186922"/>
    </source>
</evidence>
<comment type="caution">
    <text evidence="2">The sequence shown here is derived from an EMBL/GenBank/DDBJ whole genome shotgun (WGS) entry which is preliminary data.</text>
</comment>
<dbReference type="AlphaFoldDB" id="A0A1D1VEZ1"/>
<organism evidence="2 3">
    <name type="scientific">Ramazzottius varieornatus</name>
    <name type="common">Water bear</name>
    <name type="synonym">Tardigrade</name>
    <dbReference type="NCBI Taxonomy" id="947166"/>
    <lineage>
        <taxon>Eukaryota</taxon>
        <taxon>Metazoa</taxon>
        <taxon>Ecdysozoa</taxon>
        <taxon>Tardigrada</taxon>
        <taxon>Eutardigrada</taxon>
        <taxon>Parachela</taxon>
        <taxon>Hypsibioidea</taxon>
        <taxon>Ramazzottiidae</taxon>
        <taxon>Ramazzottius</taxon>
    </lineage>
</organism>
<evidence type="ECO:0000313" key="2">
    <source>
        <dbReference type="EMBL" id="GAU99480.1"/>
    </source>
</evidence>
<dbReference type="EMBL" id="BDGG01000005">
    <property type="protein sequence ID" value="GAU99480.1"/>
    <property type="molecule type" value="Genomic_DNA"/>
</dbReference>
<evidence type="ECO:0000256" key="1">
    <source>
        <dbReference type="SAM" id="SignalP"/>
    </source>
</evidence>
<name>A0A1D1VEZ1_RAMVA</name>
<keyword evidence="1" id="KW-0732">Signal</keyword>
<feature type="chain" id="PRO_5008898333" evidence="1">
    <location>
        <begin position="17"/>
        <end position="191"/>
    </location>
</feature>
<dbReference type="Proteomes" id="UP000186922">
    <property type="component" value="Unassembled WGS sequence"/>
</dbReference>